<evidence type="ECO:0000256" key="1">
    <source>
        <dbReference type="SAM" id="SignalP"/>
    </source>
</evidence>
<sequence length="202" mass="21653">MLPAVALALLALAGCTFVGPVELKPESEPYTIKDGAVLAALGEVPEGEPMTPEREADFIARFQNYRWSIVTQSYPDAVRPTVTVADTTGAGVSACVSDGLQSSEQVALADYVCFAQNPPVPTSMLSSAQAGYLYDYWTGFVVPCYAEHGFEISADPPVRERFVAEWPFQNWAPTLANRGGEDAVAALAELEQFCPGVPDELS</sequence>
<dbReference type="EMBL" id="BMGB01000001">
    <property type="protein sequence ID" value="GGB01234.1"/>
    <property type="molecule type" value="Genomic_DNA"/>
</dbReference>
<dbReference type="AlphaFoldDB" id="A0A916SJV6"/>
<dbReference type="Proteomes" id="UP000606922">
    <property type="component" value="Unassembled WGS sequence"/>
</dbReference>
<feature type="signal peptide" evidence="1">
    <location>
        <begin position="1"/>
        <end position="18"/>
    </location>
</feature>
<keyword evidence="3" id="KW-1185">Reference proteome</keyword>
<organism evidence="2 3">
    <name type="scientific">Conyzicola nivalis</name>
    <dbReference type="NCBI Taxonomy" id="1477021"/>
    <lineage>
        <taxon>Bacteria</taxon>
        <taxon>Bacillati</taxon>
        <taxon>Actinomycetota</taxon>
        <taxon>Actinomycetes</taxon>
        <taxon>Micrococcales</taxon>
        <taxon>Microbacteriaceae</taxon>
        <taxon>Conyzicola</taxon>
    </lineage>
</organism>
<evidence type="ECO:0008006" key="4">
    <source>
        <dbReference type="Google" id="ProtNLM"/>
    </source>
</evidence>
<comment type="caution">
    <text evidence="2">The sequence shown here is derived from an EMBL/GenBank/DDBJ whole genome shotgun (WGS) entry which is preliminary data.</text>
</comment>
<evidence type="ECO:0000313" key="2">
    <source>
        <dbReference type="EMBL" id="GGB01234.1"/>
    </source>
</evidence>
<feature type="chain" id="PRO_5039038633" description="Lipoprotein" evidence="1">
    <location>
        <begin position="19"/>
        <end position="202"/>
    </location>
</feature>
<reference evidence="2" key="1">
    <citation type="journal article" date="2014" name="Int. J. Syst. Evol. Microbiol.">
        <title>Complete genome sequence of Corynebacterium casei LMG S-19264T (=DSM 44701T), isolated from a smear-ripened cheese.</title>
        <authorList>
            <consortium name="US DOE Joint Genome Institute (JGI-PGF)"/>
            <person name="Walter F."/>
            <person name="Albersmeier A."/>
            <person name="Kalinowski J."/>
            <person name="Ruckert C."/>
        </authorList>
    </citation>
    <scope>NUCLEOTIDE SEQUENCE</scope>
    <source>
        <strain evidence="2">CGMCC 1.12813</strain>
    </source>
</reference>
<keyword evidence="1" id="KW-0732">Signal</keyword>
<accession>A0A916SJV6</accession>
<reference evidence="2" key="2">
    <citation type="submission" date="2020-09" db="EMBL/GenBank/DDBJ databases">
        <authorList>
            <person name="Sun Q."/>
            <person name="Zhou Y."/>
        </authorList>
    </citation>
    <scope>NUCLEOTIDE SEQUENCE</scope>
    <source>
        <strain evidence="2">CGMCC 1.12813</strain>
    </source>
</reference>
<name>A0A916SJV6_9MICO</name>
<protein>
    <recommendedName>
        <fullName evidence="4">Lipoprotein</fullName>
    </recommendedName>
</protein>
<evidence type="ECO:0000313" key="3">
    <source>
        <dbReference type="Proteomes" id="UP000606922"/>
    </source>
</evidence>
<proteinExistence type="predicted"/>
<gene>
    <name evidence="2" type="ORF">GCM10010979_14730</name>
</gene>